<keyword evidence="6" id="KW-0378">Hydrolase</keyword>
<keyword evidence="10" id="KW-1185">Reference proteome</keyword>
<name>A0A3B3RRH1_9TELE</name>
<dbReference type="CDD" id="cd22764">
    <property type="entry name" value="OTUB2"/>
    <property type="match status" value="1"/>
</dbReference>
<dbReference type="PANTHER" id="PTHR12931">
    <property type="entry name" value="UBIQUITIN THIOLESTERASE PROTEIN OTUB"/>
    <property type="match status" value="1"/>
</dbReference>
<dbReference type="GeneTree" id="ENSGT00390000006979"/>
<keyword evidence="7" id="KW-0788">Thiol protease</keyword>
<accession>A0A3B3RRH1</accession>
<evidence type="ECO:0000313" key="9">
    <source>
        <dbReference type="Ensembl" id="ENSPKIP00000020420.1"/>
    </source>
</evidence>
<evidence type="ECO:0000256" key="6">
    <source>
        <dbReference type="ARBA" id="ARBA00022801"/>
    </source>
</evidence>
<evidence type="ECO:0000313" key="10">
    <source>
        <dbReference type="Proteomes" id="UP000261540"/>
    </source>
</evidence>
<evidence type="ECO:0000256" key="4">
    <source>
        <dbReference type="ARBA" id="ARBA00022670"/>
    </source>
</evidence>
<comment type="catalytic activity">
    <reaction evidence="1">
        <text>Thiol-dependent hydrolysis of ester, thioester, amide, peptide and isopeptide bonds formed by the C-terminal Gly of ubiquitin (a 76-residue protein attached to proteins as an intracellular targeting signal).</text>
        <dbReference type="EC" id="3.4.19.12"/>
    </reaction>
</comment>
<reference evidence="9" key="1">
    <citation type="submission" date="2025-08" db="UniProtKB">
        <authorList>
            <consortium name="Ensembl"/>
        </authorList>
    </citation>
    <scope>IDENTIFICATION</scope>
</reference>
<evidence type="ECO:0000256" key="1">
    <source>
        <dbReference type="ARBA" id="ARBA00000707"/>
    </source>
</evidence>
<evidence type="ECO:0000256" key="5">
    <source>
        <dbReference type="ARBA" id="ARBA00022786"/>
    </source>
</evidence>
<dbReference type="FunFam" id="1.20.1300.20:FF:000001">
    <property type="entry name" value="Ubiquitin thioesterase OTUB1"/>
    <property type="match status" value="1"/>
</dbReference>
<feature type="domain" description="OTU" evidence="8">
    <location>
        <begin position="33"/>
        <end position="222"/>
    </location>
</feature>
<dbReference type="InterPro" id="IPR003323">
    <property type="entry name" value="OTU_dom"/>
</dbReference>
<dbReference type="GO" id="GO:0005634">
    <property type="term" value="C:nucleus"/>
    <property type="evidence" value="ECO:0007669"/>
    <property type="project" value="TreeGrafter"/>
</dbReference>
<dbReference type="Gene3D" id="1.20.1300.20">
    <property type="entry name" value="Peptidase C65 Otubain, subdomain 2"/>
    <property type="match status" value="1"/>
</dbReference>
<dbReference type="GO" id="GO:0043130">
    <property type="term" value="F:ubiquitin binding"/>
    <property type="evidence" value="ECO:0007669"/>
    <property type="project" value="TreeGrafter"/>
</dbReference>
<dbReference type="InterPro" id="IPR042467">
    <property type="entry name" value="Peptidase_C65_otubain_sub2"/>
</dbReference>
<dbReference type="GO" id="GO:0071108">
    <property type="term" value="P:protein K48-linked deubiquitination"/>
    <property type="evidence" value="ECO:0007669"/>
    <property type="project" value="TreeGrafter"/>
</dbReference>
<dbReference type="SUPFAM" id="SSF54001">
    <property type="entry name" value="Cysteine proteinases"/>
    <property type="match status" value="1"/>
</dbReference>
<sequence length="225" mass="25806">MEEKYIFEQQEISTALPDNPEDRKYQELYTQYALIRRIRGDGNCFYRAVAFGCLESFRNTEGMQMFRDTVLRSSKVLTISGISEDRFRALFSTFVNVVERSEADAHGNTLLEMFNEQTTSDSVVQYLRFLTSAHLQNHSERFQHFVEAPNLKAYCTQEVETMAMECDHVEILALSEALGVTIRIVSVEGGSGSLVFHTIPEEVEATLHLLYKNSHYDLLYPVSPH</sequence>
<organism evidence="9 10">
    <name type="scientific">Paramormyrops kingsleyae</name>
    <dbReference type="NCBI Taxonomy" id="1676925"/>
    <lineage>
        <taxon>Eukaryota</taxon>
        <taxon>Metazoa</taxon>
        <taxon>Chordata</taxon>
        <taxon>Craniata</taxon>
        <taxon>Vertebrata</taxon>
        <taxon>Euteleostomi</taxon>
        <taxon>Actinopterygii</taxon>
        <taxon>Neopterygii</taxon>
        <taxon>Teleostei</taxon>
        <taxon>Osteoglossocephala</taxon>
        <taxon>Osteoglossomorpha</taxon>
        <taxon>Osteoglossiformes</taxon>
        <taxon>Mormyridae</taxon>
        <taxon>Paramormyrops</taxon>
    </lineage>
</organism>
<dbReference type="Gene3D" id="3.30.200.60">
    <property type="entry name" value="Peptidase C65 Otubain, subdomain 1"/>
    <property type="match status" value="1"/>
</dbReference>
<evidence type="ECO:0000256" key="3">
    <source>
        <dbReference type="ARBA" id="ARBA00012759"/>
    </source>
</evidence>
<dbReference type="PANTHER" id="PTHR12931:SF15">
    <property type="entry name" value="UBIQUITIN THIOESTERASE OTUBAIN-LIKE"/>
    <property type="match status" value="1"/>
</dbReference>
<keyword evidence="5" id="KW-0833">Ubl conjugation pathway</keyword>
<dbReference type="GO" id="GO:0004843">
    <property type="term" value="F:cysteine-type deubiquitinase activity"/>
    <property type="evidence" value="ECO:0007669"/>
    <property type="project" value="UniProtKB-EC"/>
</dbReference>
<dbReference type="EC" id="3.4.19.12" evidence="3"/>
<dbReference type="InterPro" id="IPR042468">
    <property type="entry name" value="Peptidase_C65_otubain_sub1"/>
</dbReference>
<evidence type="ECO:0000259" key="8">
    <source>
        <dbReference type="PROSITE" id="PS50802"/>
    </source>
</evidence>
<dbReference type="Ensembl" id="ENSPKIT00000001037.1">
    <property type="protein sequence ID" value="ENSPKIP00000020420.1"/>
    <property type="gene ID" value="ENSPKIG00000005208.1"/>
</dbReference>
<dbReference type="GO" id="GO:0006508">
    <property type="term" value="P:proteolysis"/>
    <property type="evidence" value="ECO:0007669"/>
    <property type="project" value="UniProtKB-KW"/>
</dbReference>
<evidence type="ECO:0000256" key="7">
    <source>
        <dbReference type="ARBA" id="ARBA00022807"/>
    </source>
</evidence>
<dbReference type="InterPro" id="IPR038765">
    <property type="entry name" value="Papain-like_cys_pep_sf"/>
</dbReference>
<reference evidence="9" key="2">
    <citation type="submission" date="2025-09" db="UniProtKB">
        <authorList>
            <consortium name="Ensembl"/>
        </authorList>
    </citation>
    <scope>IDENTIFICATION</scope>
</reference>
<dbReference type="AlphaFoldDB" id="A0A3B3RRH1"/>
<dbReference type="Proteomes" id="UP000261540">
    <property type="component" value="Unplaced"/>
</dbReference>
<dbReference type="STRING" id="1676925.ENSPKIP00000020420"/>
<dbReference type="Pfam" id="PF10275">
    <property type="entry name" value="Peptidase_C65"/>
    <property type="match status" value="1"/>
</dbReference>
<dbReference type="OrthoDB" id="18915at2759"/>
<comment type="similarity">
    <text evidence="2">Belongs to the peptidase C65 family.</text>
</comment>
<proteinExistence type="inferred from homology"/>
<evidence type="ECO:0000256" key="2">
    <source>
        <dbReference type="ARBA" id="ARBA00006579"/>
    </source>
</evidence>
<dbReference type="PROSITE" id="PS50802">
    <property type="entry name" value="OTU"/>
    <property type="match status" value="1"/>
</dbReference>
<protein>
    <recommendedName>
        <fullName evidence="3">ubiquitinyl hydrolase 1</fullName>
        <ecNumber evidence="3">3.4.19.12</ecNumber>
    </recommendedName>
</protein>
<dbReference type="InterPro" id="IPR019400">
    <property type="entry name" value="Peptidase_C65_otubain"/>
</dbReference>
<dbReference type="GO" id="GO:2000780">
    <property type="term" value="P:negative regulation of double-strand break repair"/>
    <property type="evidence" value="ECO:0007669"/>
    <property type="project" value="TreeGrafter"/>
</dbReference>
<keyword evidence="4" id="KW-0645">Protease</keyword>